<dbReference type="InterPro" id="IPR047873">
    <property type="entry name" value="Ribosomal_uL16"/>
</dbReference>
<dbReference type="Gene3D" id="3.90.1170.10">
    <property type="entry name" value="Ribosomal protein L10e/L16"/>
    <property type="match status" value="1"/>
</dbReference>
<dbReference type="InterPro" id="IPR036855">
    <property type="entry name" value="Znf_CCCH_sf"/>
</dbReference>
<evidence type="ECO:0000256" key="10">
    <source>
        <dbReference type="ARBA" id="ARBA00022884"/>
    </source>
</evidence>
<dbReference type="GO" id="GO:0005840">
    <property type="term" value="C:ribosome"/>
    <property type="evidence" value="ECO:0007669"/>
    <property type="project" value="UniProtKB-KW"/>
</dbReference>
<name>A0A6P6HU03_PUMCO</name>
<feature type="region of interest" description="Disordered" evidence="19">
    <location>
        <begin position="212"/>
        <end position="238"/>
    </location>
</feature>
<keyword evidence="9 17" id="KW-0862">Zinc</keyword>
<evidence type="ECO:0000256" key="17">
    <source>
        <dbReference type="PROSITE-ProRule" id="PRU00723"/>
    </source>
</evidence>
<evidence type="ECO:0000256" key="19">
    <source>
        <dbReference type="SAM" id="MobiDB-lite"/>
    </source>
</evidence>
<feature type="domain" description="C3H1-type" evidence="20">
    <location>
        <begin position="182"/>
        <end position="208"/>
    </location>
</feature>
<dbReference type="GO" id="GO:0005847">
    <property type="term" value="C:mRNA cleavage and polyadenylation specificity factor complex"/>
    <property type="evidence" value="ECO:0007669"/>
    <property type="project" value="UniProtKB-UniRule"/>
</dbReference>
<feature type="zinc finger region" description="C3H1-type" evidence="17">
    <location>
        <begin position="157"/>
        <end position="181"/>
    </location>
</feature>
<evidence type="ECO:0000256" key="11">
    <source>
        <dbReference type="ARBA" id="ARBA00022980"/>
    </source>
</evidence>
<dbReference type="Pfam" id="PF00252">
    <property type="entry name" value="Ribosomal_L16"/>
    <property type="match status" value="1"/>
</dbReference>
<dbReference type="Pfam" id="PF14608">
    <property type="entry name" value="zf-CCCH_2"/>
    <property type="match status" value="1"/>
</dbReference>
<dbReference type="SUPFAM" id="SSF54686">
    <property type="entry name" value="Ribosomal protein L16p/L10e"/>
    <property type="match status" value="1"/>
</dbReference>
<keyword evidence="8 17" id="KW-0863">Zinc-finger</keyword>
<dbReference type="Proteomes" id="UP000515131">
    <property type="component" value="Unplaced"/>
</dbReference>
<keyword evidence="11" id="KW-0689">Ribosomal protein</keyword>
<evidence type="ECO:0000256" key="6">
    <source>
        <dbReference type="ARBA" id="ARBA00022723"/>
    </source>
</evidence>
<dbReference type="GO" id="GO:0003723">
    <property type="term" value="F:RNA binding"/>
    <property type="evidence" value="ECO:0007669"/>
    <property type="project" value="UniProtKB-UniRule"/>
</dbReference>
<dbReference type="FunFam" id="4.10.1000.10:FF:000019">
    <property type="entry name" value="cleavage and polyadenylation specificity factor subunit 4 isoform X2"/>
    <property type="match status" value="1"/>
</dbReference>
<dbReference type="PROSITE" id="PS50103">
    <property type="entry name" value="ZF_C3H1"/>
    <property type="match status" value="2"/>
</dbReference>
<dbReference type="PANTHER" id="PTHR23102:SF18">
    <property type="entry name" value="CLEAVAGE AND POLYADENYLATION SPECIFICITY FACTOR SUBUNIT 4"/>
    <property type="match status" value="1"/>
</dbReference>
<evidence type="ECO:0000256" key="9">
    <source>
        <dbReference type="ARBA" id="ARBA00022833"/>
    </source>
</evidence>
<dbReference type="GO" id="GO:1990904">
    <property type="term" value="C:ribonucleoprotein complex"/>
    <property type="evidence" value="ECO:0007669"/>
    <property type="project" value="UniProtKB-KW"/>
</dbReference>
<evidence type="ECO:0000256" key="5">
    <source>
        <dbReference type="ARBA" id="ARBA00022664"/>
    </source>
</evidence>
<dbReference type="KEGG" id="pcoo:112859941"/>
<dbReference type="InterPro" id="IPR036920">
    <property type="entry name" value="Ribosomal_uL16_sf"/>
</dbReference>
<comment type="subcellular location">
    <subcellularLocation>
        <location evidence="1 18">Nucleus</location>
    </subcellularLocation>
</comment>
<dbReference type="InterPro" id="IPR036875">
    <property type="entry name" value="Znf_CCHC_sf"/>
</dbReference>
<dbReference type="AlphaFoldDB" id="A0A6P6HU03"/>
<evidence type="ECO:0000259" key="21">
    <source>
        <dbReference type="PROSITE" id="PS50158"/>
    </source>
</evidence>
<dbReference type="CTD" id="10898"/>
<feature type="compositionally biased region" description="Low complexity" evidence="19">
    <location>
        <begin position="214"/>
        <end position="230"/>
    </location>
</feature>
<sequence length="308" mass="34484">MQEIIASVDHIKFDLEIAVEQQLGAQPLPFPGMDKSGAAVCEFFLKAACGKDRHAGAFGKPQGTVARVCIGQVIMSIRTKLQNKEHVIEALLKAKFKFPGHQKIHISKKWGFTKFNADEFEDMVAEKQLIPDGYGVKYIPNRECSNKECPFLHIDPESKIKDCPWYDRGFCKHGPLCRHRHTRRVICVNYLVGFCPEGPSCKFMHPRFELPMGTTEQPPLPQQTQPPTKQSNNPPLQRSSSLIQLTSQNSSPNQQRAPQVIGVMQSQNSSAGNRGPRPLEQVTCYKCGEKGHYANRCTKGHLAFLSGQ</sequence>
<proteinExistence type="inferred from homology"/>
<evidence type="ECO:0000256" key="18">
    <source>
        <dbReference type="RuleBase" id="RU369008"/>
    </source>
</evidence>
<dbReference type="Pfam" id="PF00642">
    <property type="entry name" value="zf-CCCH"/>
    <property type="match status" value="1"/>
</dbReference>
<organism evidence="22 23">
    <name type="scientific">Puma concolor</name>
    <name type="common">Mountain lion</name>
    <name type="synonym">Felis concolor</name>
    <dbReference type="NCBI Taxonomy" id="9696"/>
    <lineage>
        <taxon>Eukaryota</taxon>
        <taxon>Metazoa</taxon>
        <taxon>Chordata</taxon>
        <taxon>Craniata</taxon>
        <taxon>Vertebrata</taxon>
        <taxon>Euteleostomi</taxon>
        <taxon>Mammalia</taxon>
        <taxon>Eutheria</taxon>
        <taxon>Laurasiatheria</taxon>
        <taxon>Carnivora</taxon>
        <taxon>Feliformia</taxon>
        <taxon>Felidae</taxon>
        <taxon>Felinae</taxon>
        <taxon>Puma</taxon>
    </lineage>
</organism>
<feature type="zinc finger region" description="C3H1-type" evidence="17">
    <location>
        <begin position="182"/>
        <end position="208"/>
    </location>
</feature>
<reference evidence="23" key="1">
    <citation type="submission" date="2025-08" db="UniProtKB">
        <authorList>
            <consortium name="RefSeq"/>
        </authorList>
    </citation>
    <scope>IDENTIFICATION</scope>
    <source>
        <tissue evidence="23">Blood</tissue>
    </source>
</reference>
<dbReference type="Gene3D" id="3.30.60.300">
    <property type="match status" value="1"/>
</dbReference>
<evidence type="ECO:0000256" key="12">
    <source>
        <dbReference type="ARBA" id="ARBA00023242"/>
    </source>
</evidence>
<dbReference type="InterPro" id="IPR001878">
    <property type="entry name" value="Znf_CCHC"/>
</dbReference>
<accession>A0A6P6HU03</accession>
<evidence type="ECO:0000259" key="20">
    <source>
        <dbReference type="PROSITE" id="PS50103"/>
    </source>
</evidence>
<comment type="similarity">
    <text evidence="2 18">Belongs to the CPSF4/YTH1 family.</text>
</comment>
<evidence type="ECO:0000256" key="13">
    <source>
        <dbReference type="ARBA" id="ARBA00023274"/>
    </source>
</evidence>
<feature type="domain" description="C3H1-type" evidence="20">
    <location>
        <begin position="157"/>
        <end position="181"/>
    </location>
</feature>
<evidence type="ECO:0000256" key="3">
    <source>
        <dbReference type="ARBA" id="ARBA00008931"/>
    </source>
</evidence>
<dbReference type="InterPro" id="IPR016180">
    <property type="entry name" value="Ribosomal_uL16_dom"/>
</dbReference>
<dbReference type="InterPro" id="IPR000571">
    <property type="entry name" value="Znf_CCCH"/>
</dbReference>
<evidence type="ECO:0000256" key="7">
    <source>
        <dbReference type="ARBA" id="ARBA00022737"/>
    </source>
</evidence>
<dbReference type="PANTHER" id="PTHR23102">
    <property type="entry name" value="CLEAVAGE AND POLYADENYLATION SPECIFICITY FACTOR SUBUNIT 4-RELATED"/>
    <property type="match status" value="1"/>
</dbReference>
<dbReference type="PROSITE" id="PS50158">
    <property type="entry name" value="ZF_CCHC"/>
    <property type="match status" value="1"/>
</dbReference>
<gene>
    <name evidence="23" type="primary">CPSF4</name>
</gene>
<comment type="similarity">
    <text evidence="3">Belongs to the universal ribosomal protein uL16 family.</text>
</comment>
<keyword evidence="5 18" id="KW-0507">mRNA processing</keyword>
<evidence type="ECO:0000313" key="23">
    <source>
        <dbReference type="RefSeq" id="XP_025778916.1"/>
    </source>
</evidence>
<keyword evidence="10 18" id="KW-0694">RNA-binding</keyword>
<dbReference type="FunFam" id="4.10.60.10:FF:000008">
    <property type="entry name" value="Cleavage and polyadenylation specificity factor subunit 4"/>
    <property type="match status" value="1"/>
</dbReference>
<feature type="domain" description="CCHC-type" evidence="21">
    <location>
        <begin position="284"/>
        <end position="299"/>
    </location>
</feature>
<dbReference type="InterPro" id="IPR045348">
    <property type="entry name" value="CPSF4/Yth1"/>
</dbReference>
<dbReference type="SUPFAM" id="SSF57756">
    <property type="entry name" value="Retrovirus zinc finger-like domains"/>
    <property type="match status" value="1"/>
</dbReference>
<evidence type="ECO:0000256" key="1">
    <source>
        <dbReference type="ARBA" id="ARBA00004123"/>
    </source>
</evidence>
<dbReference type="SUPFAM" id="SSF90229">
    <property type="entry name" value="CCCH zinc finger"/>
    <property type="match status" value="1"/>
</dbReference>
<keyword evidence="12 18" id="KW-0539">Nucleus</keyword>
<evidence type="ECO:0000256" key="14">
    <source>
        <dbReference type="ARBA" id="ARBA00057634"/>
    </source>
</evidence>
<dbReference type="SMART" id="SM00356">
    <property type="entry name" value="ZnF_C3H1"/>
    <property type="match status" value="2"/>
</dbReference>
<comment type="function">
    <text evidence="14 18">Component of the cleavage and polyadenylation specificity factor (CPSF) complex that play a key role in pre-mRNA 3'-end formation, recognizing the AAUAAA signal sequence and interacting with poly(A) polymerase and other factors to bring about cleavage and poly(A) addition. CPSF4 binds RNA polymers with a preference for poly(U).</text>
</comment>
<evidence type="ECO:0000256" key="15">
    <source>
        <dbReference type="ARBA" id="ARBA00064473"/>
    </source>
</evidence>
<protein>
    <recommendedName>
        <fullName evidence="4 18">Cleavage and polyadenylation specificity factor subunit 4</fullName>
        <shortName evidence="18">CPSF 30 kDa subunit</shortName>
    </recommendedName>
    <alternativeName>
        <fullName evidence="16 18">Cleavage and polyadenylation specificity factor 30 kDa subunit</fullName>
    </alternativeName>
</protein>
<dbReference type="Gene3D" id="4.10.60.10">
    <property type="entry name" value="Zinc finger, CCHC-type"/>
    <property type="match status" value="1"/>
</dbReference>
<keyword evidence="6 17" id="KW-0479">Metal-binding</keyword>
<evidence type="ECO:0000256" key="4">
    <source>
        <dbReference type="ARBA" id="ARBA00016264"/>
    </source>
</evidence>
<dbReference type="GO" id="GO:0003735">
    <property type="term" value="F:structural constituent of ribosome"/>
    <property type="evidence" value="ECO:0007669"/>
    <property type="project" value="InterPro"/>
</dbReference>
<dbReference type="GO" id="GO:0008270">
    <property type="term" value="F:zinc ion binding"/>
    <property type="evidence" value="ECO:0007669"/>
    <property type="project" value="UniProtKB-KW"/>
</dbReference>
<dbReference type="GeneID" id="112859941"/>
<dbReference type="RefSeq" id="XP_025778916.1">
    <property type="nucleotide sequence ID" value="XM_025923131.1"/>
</dbReference>
<dbReference type="SMART" id="SM00343">
    <property type="entry name" value="ZnF_C2HC"/>
    <property type="match status" value="1"/>
</dbReference>
<keyword evidence="22" id="KW-1185">Reference proteome</keyword>
<evidence type="ECO:0000256" key="2">
    <source>
        <dbReference type="ARBA" id="ARBA00008907"/>
    </source>
</evidence>
<evidence type="ECO:0000313" key="22">
    <source>
        <dbReference type="Proteomes" id="UP000515131"/>
    </source>
</evidence>
<dbReference type="Pfam" id="PF00098">
    <property type="entry name" value="zf-CCHC"/>
    <property type="match status" value="1"/>
</dbReference>
<evidence type="ECO:0000256" key="16">
    <source>
        <dbReference type="ARBA" id="ARBA00075609"/>
    </source>
</evidence>
<dbReference type="GO" id="GO:0006412">
    <property type="term" value="P:translation"/>
    <property type="evidence" value="ECO:0007669"/>
    <property type="project" value="InterPro"/>
</dbReference>
<dbReference type="GO" id="GO:0031124">
    <property type="term" value="P:mRNA 3'-end processing"/>
    <property type="evidence" value="ECO:0007669"/>
    <property type="project" value="UniProtKB-UniRule"/>
</dbReference>
<dbReference type="Gene3D" id="4.10.1000.10">
    <property type="entry name" value="Zinc finger, CCCH-type"/>
    <property type="match status" value="1"/>
</dbReference>
<keyword evidence="7 18" id="KW-0677">Repeat</keyword>
<keyword evidence="13" id="KW-0687">Ribonucleoprotein</keyword>
<evidence type="ECO:0000256" key="8">
    <source>
        <dbReference type="ARBA" id="ARBA00022771"/>
    </source>
</evidence>
<comment type="subunit">
    <text evidence="15">Component of the cleavage and polyadenylation specificity factor (CPSF) complex, composed of CPSF1, CPSF2, CPSF3, CPSF4 and FIP1L1. Interacts with FIP1L1.</text>
</comment>
<dbReference type="CDD" id="cd01433">
    <property type="entry name" value="Ribosomal_L16_L10e"/>
    <property type="match status" value="1"/>
</dbReference>